<name>A0A4R1N3N7_9FIRM</name>
<reference evidence="4 5" key="1">
    <citation type="submission" date="2019-03" db="EMBL/GenBank/DDBJ databases">
        <title>Genomic Encyclopedia of Type Strains, Phase IV (KMG-IV): sequencing the most valuable type-strain genomes for metagenomic binning, comparative biology and taxonomic classification.</title>
        <authorList>
            <person name="Goeker M."/>
        </authorList>
    </citation>
    <scope>NUCLEOTIDE SEQUENCE [LARGE SCALE GENOMIC DNA]</scope>
    <source>
        <strain evidence="4 5">DSM 24176</strain>
    </source>
</reference>
<dbReference type="InterPro" id="IPR038242">
    <property type="entry name" value="Cmr2_N"/>
</dbReference>
<feature type="domain" description="GGDEF" evidence="3">
    <location>
        <begin position="227"/>
        <end position="376"/>
    </location>
</feature>
<dbReference type="InterPro" id="IPR000160">
    <property type="entry name" value="GGDEF_dom"/>
</dbReference>
<evidence type="ECO:0000259" key="3">
    <source>
        <dbReference type="PROSITE" id="PS50887"/>
    </source>
</evidence>
<dbReference type="Gene3D" id="3.30.70.270">
    <property type="match status" value="1"/>
</dbReference>
<proteinExistence type="predicted"/>
<dbReference type="PROSITE" id="PS50887">
    <property type="entry name" value="GGDEF"/>
    <property type="match status" value="1"/>
</dbReference>
<evidence type="ECO:0000313" key="5">
    <source>
        <dbReference type="Proteomes" id="UP000294545"/>
    </source>
</evidence>
<accession>A0A4R1N3N7</accession>
<dbReference type="AlphaFoldDB" id="A0A4R1N3N7"/>
<organism evidence="4 5">
    <name type="scientific">Natranaerovirga hydrolytica</name>
    <dbReference type="NCBI Taxonomy" id="680378"/>
    <lineage>
        <taxon>Bacteria</taxon>
        <taxon>Bacillati</taxon>
        <taxon>Bacillota</taxon>
        <taxon>Clostridia</taxon>
        <taxon>Lachnospirales</taxon>
        <taxon>Natranaerovirgaceae</taxon>
        <taxon>Natranaerovirga</taxon>
    </lineage>
</organism>
<dbReference type="RefSeq" id="WP_132281697.1">
    <property type="nucleotide sequence ID" value="NZ_SMGQ01000011.1"/>
</dbReference>
<dbReference type="InterPro" id="IPR054767">
    <property type="entry name" value="Cas10-Cmr2_palm2"/>
</dbReference>
<evidence type="ECO:0000313" key="4">
    <source>
        <dbReference type="EMBL" id="TCK98674.1"/>
    </source>
</evidence>
<evidence type="ECO:0000256" key="1">
    <source>
        <dbReference type="ARBA" id="ARBA00022741"/>
    </source>
</evidence>
<dbReference type="OrthoDB" id="9758700at2"/>
<protein>
    <submittedName>
        <fullName evidence="4">CRISPR-associated protein Cmr2</fullName>
    </submittedName>
</protein>
<dbReference type="Pfam" id="PF22335">
    <property type="entry name" value="Cas10-Cmr2_palm2"/>
    <property type="match status" value="1"/>
</dbReference>
<keyword evidence="5" id="KW-1185">Reference proteome</keyword>
<dbReference type="InterPro" id="IPR043128">
    <property type="entry name" value="Rev_trsase/Diguanyl_cyclase"/>
</dbReference>
<keyword evidence="1" id="KW-0547">Nucleotide-binding</keyword>
<dbReference type="Gene3D" id="3.30.70.2220">
    <property type="entry name" value="CRISPR-Cas system, Cmr2 subunit, D1 domain, cysteine cluster"/>
    <property type="match status" value="1"/>
</dbReference>
<comment type="caution">
    <text evidence="4">The sequence shown here is derived from an EMBL/GenBank/DDBJ whole genome shotgun (WGS) entry which is preliminary data.</text>
</comment>
<keyword evidence="2" id="KW-0051">Antiviral defense</keyword>
<dbReference type="EMBL" id="SMGQ01000011">
    <property type="protein sequence ID" value="TCK98674.1"/>
    <property type="molecule type" value="Genomic_DNA"/>
</dbReference>
<dbReference type="Proteomes" id="UP000294545">
    <property type="component" value="Unassembled WGS sequence"/>
</dbReference>
<evidence type="ECO:0000256" key="2">
    <source>
        <dbReference type="ARBA" id="ARBA00023118"/>
    </source>
</evidence>
<sequence length="499" mass="58842">MNKKLVLISIAGVQNFIEQSRGTKDFFINSKLIVDYVMNIHKGVKAMTTIEEMNTIIPLNLDSEYGIPNYLLFECESETIDLENEIREYLEGYFENEKTFLRNVAQELDVFIVAENYINEDYRQIYIKVYEKLELLKKDRFVDRRILKEVETKEIIGQKCTLCHKREGTEDNGKEILCSICSEKRVYIKEGYPSTELIANFKKDCKNNYYNNNIKSDCVEIKPKENKYYALIRGDIDDFGKHIAGLYLEKESDLIKHQQALNNEINTFACKLKNALDESIKYNNEIKKFDIYLGGDDFIFFCPLIHLFEMLEKIEMQRIQIFEKESEREITFSKSVMIAHSSTDLKEVIKYSKERLEFTKEKLKKQGKNGLAISLLTMNHKFRTSTIKGNQLKLVKDLYDEFEKGMSQSIIQELERTLRLLGDTIQNEYYLLNSIIENETYRIISKKSKASQEMIKLVIALLEQYKTYEHRYTTIDWDGYFNMLKIIERISKKEGTYNV</sequence>
<gene>
    <name evidence="4" type="ORF">EDC19_1107</name>
</gene>
<dbReference type="GO" id="GO:0000166">
    <property type="term" value="F:nucleotide binding"/>
    <property type="evidence" value="ECO:0007669"/>
    <property type="project" value="UniProtKB-KW"/>
</dbReference>
<dbReference type="GO" id="GO:0051607">
    <property type="term" value="P:defense response to virus"/>
    <property type="evidence" value="ECO:0007669"/>
    <property type="project" value="UniProtKB-KW"/>
</dbReference>